<dbReference type="InterPro" id="IPR040177">
    <property type="entry name" value="SLC30A9"/>
</dbReference>
<organism evidence="7 8">
    <name type="scientific">Vitis vinifera</name>
    <name type="common">Grape</name>
    <dbReference type="NCBI Taxonomy" id="29760"/>
    <lineage>
        <taxon>Eukaryota</taxon>
        <taxon>Viridiplantae</taxon>
        <taxon>Streptophyta</taxon>
        <taxon>Embryophyta</taxon>
        <taxon>Tracheophyta</taxon>
        <taxon>Spermatophyta</taxon>
        <taxon>Magnoliopsida</taxon>
        <taxon>eudicotyledons</taxon>
        <taxon>Gunneridae</taxon>
        <taxon>Pentapetalae</taxon>
        <taxon>rosids</taxon>
        <taxon>Vitales</taxon>
        <taxon>Vitaceae</taxon>
        <taxon>Viteae</taxon>
        <taxon>Vitis</taxon>
    </lineage>
</organism>
<dbReference type="GO" id="GO:0016020">
    <property type="term" value="C:membrane"/>
    <property type="evidence" value="ECO:0007669"/>
    <property type="project" value="UniProtKB-SubCell"/>
</dbReference>
<evidence type="ECO:0000256" key="1">
    <source>
        <dbReference type="ARBA" id="ARBA00004141"/>
    </source>
</evidence>
<dbReference type="PANTHER" id="PTHR13414">
    <property type="entry name" value="HUEL-CATION TRANSPORTER"/>
    <property type="match status" value="1"/>
</dbReference>
<dbReference type="InterPro" id="IPR027469">
    <property type="entry name" value="Cation_efflux_TMD_sf"/>
</dbReference>
<keyword evidence="3" id="KW-0812">Transmembrane</keyword>
<accession>A0A438BSJ8</accession>
<dbReference type="GO" id="GO:0008324">
    <property type="term" value="F:monoatomic cation transmembrane transporter activity"/>
    <property type="evidence" value="ECO:0007669"/>
    <property type="project" value="InterPro"/>
</dbReference>
<dbReference type="AlphaFoldDB" id="A0A438BSJ8"/>
<evidence type="ECO:0000313" key="7">
    <source>
        <dbReference type="EMBL" id="RVW13927.1"/>
    </source>
</evidence>
<dbReference type="SUPFAM" id="SSF161111">
    <property type="entry name" value="Cation efflux protein transmembrane domain-like"/>
    <property type="match status" value="1"/>
</dbReference>
<dbReference type="Pfam" id="PF01545">
    <property type="entry name" value="Cation_efflux"/>
    <property type="match status" value="1"/>
</dbReference>
<evidence type="ECO:0000256" key="5">
    <source>
        <dbReference type="ARBA" id="ARBA00023136"/>
    </source>
</evidence>
<evidence type="ECO:0000256" key="2">
    <source>
        <dbReference type="ARBA" id="ARBA00022448"/>
    </source>
</evidence>
<gene>
    <name evidence="7" type="primary">MTPC4_2</name>
    <name evidence="7" type="ORF">CK203_089981</name>
</gene>
<evidence type="ECO:0000313" key="8">
    <source>
        <dbReference type="Proteomes" id="UP000288805"/>
    </source>
</evidence>
<dbReference type="EMBL" id="QGNW01002643">
    <property type="protein sequence ID" value="RVW13927.1"/>
    <property type="molecule type" value="Genomic_DNA"/>
</dbReference>
<keyword evidence="5" id="KW-0472">Membrane</keyword>
<evidence type="ECO:0000256" key="4">
    <source>
        <dbReference type="ARBA" id="ARBA00022989"/>
    </source>
</evidence>
<proteinExistence type="predicted"/>
<name>A0A438BSJ8_VITVI</name>
<comment type="caution">
    <text evidence="7">The sequence shown here is derived from an EMBL/GenBank/DDBJ whole genome shotgun (WGS) entry which is preliminary data.</text>
</comment>
<dbReference type="Proteomes" id="UP000288805">
    <property type="component" value="Unassembled WGS sequence"/>
</dbReference>
<comment type="subcellular location">
    <subcellularLocation>
        <location evidence="1">Membrane</location>
        <topology evidence="1">Multi-pass membrane protein</topology>
    </subcellularLocation>
</comment>
<reference evidence="7 8" key="1">
    <citation type="journal article" date="2018" name="PLoS Genet.">
        <title>Population sequencing reveals clonal diversity and ancestral inbreeding in the grapevine cultivar Chardonnay.</title>
        <authorList>
            <person name="Roach M.J."/>
            <person name="Johnson D.L."/>
            <person name="Bohlmann J."/>
            <person name="van Vuuren H.J."/>
            <person name="Jones S.J."/>
            <person name="Pretorius I.S."/>
            <person name="Schmidt S.A."/>
            <person name="Borneman A.R."/>
        </authorList>
    </citation>
    <scope>NUCLEOTIDE SEQUENCE [LARGE SCALE GENOMIC DNA]</scope>
    <source>
        <strain evidence="8">cv. Chardonnay</strain>
        <tissue evidence="7">Leaf</tissue>
    </source>
</reference>
<feature type="domain" description="Cation efflux protein transmembrane" evidence="6">
    <location>
        <begin position="125"/>
        <end position="169"/>
    </location>
</feature>
<sequence>MQRSINKKIGSCLLRFTPSPSPALLTRHHYSHFPLSRLLTLSQFLHSSPSFNHNLQQPSSYCKFPENGALFFAPRPILRNFLCSCGTSLDSNRHCINRSEYFFFFEDFFTRAKEVKNIEINDQQFGVWLTTSSHVMLAEVVHSAADFANQPLLAYGLSSSRRAPDAIHP</sequence>
<dbReference type="Gene3D" id="1.20.1510.10">
    <property type="entry name" value="Cation efflux protein transmembrane domain"/>
    <property type="match status" value="1"/>
</dbReference>
<dbReference type="GO" id="GO:0006829">
    <property type="term" value="P:zinc ion transport"/>
    <property type="evidence" value="ECO:0007669"/>
    <property type="project" value="InterPro"/>
</dbReference>
<dbReference type="InterPro" id="IPR058533">
    <property type="entry name" value="Cation_efflux_TM"/>
</dbReference>
<evidence type="ECO:0000259" key="6">
    <source>
        <dbReference type="Pfam" id="PF01545"/>
    </source>
</evidence>
<keyword evidence="2" id="KW-0813">Transport</keyword>
<evidence type="ECO:0000256" key="3">
    <source>
        <dbReference type="ARBA" id="ARBA00022692"/>
    </source>
</evidence>
<protein>
    <submittedName>
        <fullName evidence="7">Metal tolerance protein C4</fullName>
    </submittedName>
</protein>
<keyword evidence="4" id="KW-1133">Transmembrane helix</keyword>
<dbReference type="PANTHER" id="PTHR13414:SF9">
    <property type="entry name" value="PROTON-COUPLED ZINC ANTIPORTER SLC30A9, MITOCHONDRIAL"/>
    <property type="match status" value="1"/>
</dbReference>